<keyword evidence="5" id="KW-0862">Zinc</keyword>
<sequence length="238" mass="26914">MSSQFVPSPLYVLAEISSQRLAEEREKAKTDPSSVFYGPGQITPSYYEPSTSSDESMDSTNDAHDANNSQCPNSVFCEDGMSTNSSYDSETSEDFLDSTSSAYSSENSHPYKCDHWEKSFTQRCVLESYTLTDKNKIFEAFVNTTDQPQSHYLHLKQNHLDSPDLQRIKDKRHLKFNDSLSPLLNLLAICYAIVSAFEPVVLVQLARFRSSIEFWNKAVGIVLTALPEAIRVYYQLSI</sequence>
<dbReference type="PANTHER" id="PTHR10032">
    <property type="entry name" value="ZINC FINGER PROTEIN WITH KRAB AND SCAN DOMAINS"/>
    <property type="match status" value="1"/>
</dbReference>
<evidence type="ECO:0000313" key="9">
    <source>
        <dbReference type="Proteomes" id="UP000015104"/>
    </source>
</evidence>
<evidence type="ECO:0000313" key="8">
    <source>
        <dbReference type="EnsemblMetazoa" id="tetur12g02840.1"/>
    </source>
</evidence>
<dbReference type="GO" id="GO:0000981">
    <property type="term" value="F:DNA-binding transcription factor activity, RNA polymerase II-specific"/>
    <property type="evidence" value="ECO:0007669"/>
    <property type="project" value="TreeGrafter"/>
</dbReference>
<feature type="region of interest" description="Disordered" evidence="7">
    <location>
        <begin position="82"/>
        <end position="101"/>
    </location>
</feature>
<keyword evidence="3" id="KW-0677">Repeat</keyword>
<dbReference type="EnsemblMetazoa" id="tetur12g02840.1">
    <property type="protein sequence ID" value="tetur12g02840.1"/>
    <property type="gene ID" value="tetur12g02840"/>
</dbReference>
<evidence type="ECO:0000256" key="3">
    <source>
        <dbReference type="ARBA" id="ARBA00022737"/>
    </source>
</evidence>
<keyword evidence="9" id="KW-1185">Reference proteome</keyword>
<evidence type="ECO:0000256" key="7">
    <source>
        <dbReference type="SAM" id="MobiDB-lite"/>
    </source>
</evidence>
<dbReference type="InterPro" id="IPR027756">
    <property type="entry name" value="Ovo-like"/>
</dbReference>
<comment type="subcellular location">
    <subcellularLocation>
        <location evidence="1">Nucleus</location>
    </subcellularLocation>
</comment>
<dbReference type="HOGENOM" id="CLU_1186347_0_0_1"/>
<dbReference type="GO" id="GO:0005634">
    <property type="term" value="C:nucleus"/>
    <property type="evidence" value="ECO:0007669"/>
    <property type="project" value="UniProtKB-SubCell"/>
</dbReference>
<evidence type="ECO:0000256" key="6">
    <source>
        <dbReference type="ARBA" id="ARBA00023242"/>
    </source>
</evidence>
<reference evidence="8" key="2">
    <citation type="submission" date="2015-06" db="UniProtKB">
        <authorList>
            <consortium name="EnsemblMetazoa"/>
        </authorList>
    </citation>
    <scope>IDENTIFICATION</scope>
</reference>
<evidence type="ECO:0000256" key="4">
    <source>
        <dbReference type="ARBA" id="ARBA00022771"/>
    </source>
</evidence>
<feature type="region of interest" description="Disordered" evidence="7">
    <location>
        <begin position="20"/>
        <end position="75"/>
    </location>
</feature>
<dbReference type="eggNOG" id="KOG3576">
    <property type="taxonomic scope" value="Eukaryota"/>
</dbReference>
<feature type="compositionally biased region" description="Polar residues" evidence="7">
    <location>
        <begin position="42"/>
        <end position="73"/>
    </location>
</feature>
<evidence type="ECO:0000256" key="2">
    <source>
        <dbReference type="ARBA" id="ARBA00022723"/>
    </source>
</evidence>
<keyword evidence="2" id="KW-0479">Metal-binding</keyword>
<dbReference type="Proteomes" id="UP000015104">
    <property type="component" value="Unassembled WGS sequence"/>
</dbReference>
<accession>T1KIW8</accession>
<dbReference type="GO" id="GO:0009913">
    <property type="term" value="P:epidermal cell differentiation"/>
    <property type="evidence" value="ECO:0007669"/>
    <property type="project" value="TreeGrafter"/>
</dbReference>
<keyword evidence="6" id="KW-0539">Nucleus</keyword>
<dbReference type="PANTHER" id="PTHR10032:SF271">
    <property type="entry name" value="RH12261P-RELATED"/>
    <property type="match status" value="1"/>
</dbReference>
<dbReference type="GO" id="GO:0000978">
    <property type="term" value="F:RNA polymerase II cis-regulatory region sequence-specific DNA binding"/>
    <property type="evidence" value="ECO:0007669"/>
    <property type="project" value="TreeGrafter"/>
</dbReference>
<feature type="compositionally biased region" description="Basic and acidic residues" evidence="7">
    <location>
        <begin position="21"/>
        <end position="30"/>
    </location>
</feature>
<dbReference type="GO" id="GO:0008270">
    <property type="term" value="F:zinc ion binding"/>
    <property type="evidence" value="ECO:0007669"/>
    <property type="project" value="UniProtKB-KW"/>
</dbReference>
<dbReference type="AlphaFoldDB" id="T1KIW8"/>
<proteinExistence type="predicted"/>
<organism evidence="8 9">
    <name type="scientific">Tetranychus urticae</name>
    <name type="common">Two-spotted spider mite</name>
    <dbReference type="NCBI Taxonomy" id="32264"/>
    <lineage>
        <taxon>Eukaryota</taxon>
        <taxon>Metazoa</taxon>
        <taxon>Ecdysozoa</taxon>
        <taxon>Arthropoda</taxon>
        <taxon>Chelicerata</taxon>
        <taxon>Arachnida</taxon>
        <taxon>Acari</taxon>
        <taxon>Acariformes</taxon>
        <taxon>Trombidiformes</taxon>
        <taxon>Prostigmata</taxon>
        <taxon>Eleutherengona</taxon>
        <taxon>Raphignathae</taxon>
        <taxon>Tetranychoidea</taxon>
        <taxon>Tetranychidae</taxon>
        <taxon>Tetranychus</taxon>
    </lineage>
</organism>
<evidence type="ECO:0000256" key="1">
    <source>
        <dbReference type="ARBA" id="ARBA00004123"/>
    </source>
</evidence>
<protein>
    <submittedName>
        <fullName evidence="8">Uncharacterized protein</fullName>
    </submittedName>
</protein>
<keyword evidence="4" id="KW-0863">Zinc-finger</keyword>
<dbReference type="EMBL" id="CAEY01000114">
    <property type="status" value="NOT_ANNOTATED_CDS"/>
    <property type="molecule type" value="Genomic_DNA"/>
</dbReference>
<evidence type="ECO:0000256" key="5">
    <source>
        <dbReference type="ARBA" id="ARBA00022833"/>
    </source>
</evidence>
<name>T1KIW8_TETUR</name>
<reference evidence="9" key="1">
    <citation type="submission" date="2011-08" db="EMBL/GenBank/DDBJ databases">
        <authorList>
            <person name="Rombauts S."/>
        </authorList>
    </citation>
    <scope>NUCLEOTIDE SEQUENCE</scope>
    <source>
        <strain evidence="9">London</strain>
    </source>
</reference>